<comment type="caution">
    <text evidence="1">The sequence shown here is derived from an EMBL/GenBank/DDBJ whole genome shotgun (WGS) entry which is preliminary data.</text>
</comment>
<gene>
    <name evidence="1" type="ORF">RPERSI_LOCUS24979</name>
</gene>
<keyword evidence="2" id="KW-1185">Reference proteome</keyword>
<protein>
    <submittedName>
        <fullName evidence="1">10361_t:CDS:1</fullName>
    </submittedName>
</protein>
<evidence type="ECO:0000313" key="1">
    <source>
        <dbReference type="EMBL" id="CAG8818748.1"/>
    </source>
</evidence>
<feature type="non-terminal residue" evidence="1">
    <location>
        <position position="48"/>
    </location>
</feature>
<organism evidence="1 2">
    <name type="scientific">Racocetra persica</name>
    <dbReference type="NCBI Taxonomy" id="160502"/>
    <lineage>
        <taxon>Eukaryota</taxon>
        <taxon>Fungi</taxon>
        <taxon>Fungi incertae sedis</taxon>
        <taxon>Mucoromycota</taxon>
        <taxon>Glomeromycotina</taxon>
        <taxon>Glomeromycetes</taxon>
        <taxon>Diversisporales</taxon>
        <taxon>Gigasporaceae</taxon>
        <taxon>Racocetra</taxon>
    </lineage>
</organism>
<sequence>MAAIYGNNGNTDFISNINDVEETNKLKKYRDYLWKTDNMQPKAKWEDA</sequence>
<name>A0ACA9RZ27_9GLOM</name>
<dbReference type="EMBL" id="CAJVQC010081397">
    <property type="protein sequence ID" value="CAG8818748.1"/>
    <property type="molecule type" value="Genomic_DNA"/>
</dbReference>
<accession>A0ACA9RZ27</accession>
<dbReference type="Proteomes" id="UP000789920">
    <property type="component" value="Unassembled WGS sequence"/>
</dbReference>
<proteinExistence type="predicted"/>
<evidence type="ECO:0000313" key="2">
    <source>
        <dbReference type="Proteomes" id="UP000789920"/>
    </source>
</evidence>
<reference evidence="1" key="1">
    <citation type="submission" date="2021-06" db="EMBL/GenBank/DDBJ databases">
        <authorList>
            <person name="Kallberg Y."/>
            <person name="Tangrot J."/>
            <person name="Rosling A."/>
        </authorList>
    </citation>
    <scope>NUCLEOTIDE SEQUENCE</scope>
    <source>
        <strain evidence="1">MA461A</strain>
    </source>
</reference>